<gene>
    <name evidence="2" type="ORF">M422DRAFT_257384</name>
</gene>
<dbReference type="InterPro" id="IPR015943">
    <property type="entry name" value="WD40/YVTN_repeat-like_dom_sf"/>
</dbReference>
<dbReference type="InterPro" id="IPR036322">
    <property type="entry name" value="WD40_repeat_dom_sf"/>
</dbReference>
<protein>
    <submittedName>
        <fullName evidence="2">Unplaced genomic scaffold SPHSTscaffold_74, whole genome shotgun sequence</fullName>
    </submittedName>
</protein>
<proteinExistence type="predicted"/>
<sequence>MLIEYTLQATLPHPSITARSLAFSPDGLYIARSTEKVGLLVSDTRSEEVILEIRGTKHNISILQWNPEETYELLCGSISRRLSVISFCKEDLSKKPTSTTLRGYPDSEILYITFSGGPYHLMVTCAVKGSIKVWERHETKIWQLSPLLQLPTEKDPIEAPSPSLVEFIRGTCHLVVATSDAISCINIQNRITLWHFKFKSPAMSVMLTPRQDYIVLFERHRLCVYIPSHRQPITTRKASFISRLPLALIPASHGPEAVTCIVELDGKGSVSFVDLWTGAVVGSLGKSTQGARAVNFHLDLASTSCMLAISVSKQPKTSRANRVKACVQIWTLADNAKSHMVRRFSQFSKPGASVLDDEACESDDSGDSNSRQDRLTILKHTREYPLLQQAIIIAFAVFVGLILANPTRLIFQLRDIALFCLQSPKILEGIASMGQGSVDSVSSAFKNAVCSDSELQPSRNKC</sequence>
<keyword evidence="1" id="KW-1133">Transmembrane helix</keyword>
<organism evidence="2 3">
    <name type="scientific">Sphaerobolus stellatus (strain SS14)</name>
    <dbReference type="NCBI Taxonomy" id="990650"/>
    <lineage>
        <taxon>Eukaryota</taxon>
        <taxon>Fungi</taxon>
        <taxon>Dikarya</taxon>
        <taxon>Basidiomycota</taxon>
        <taxon>Agaricomycotina</taxon>
        <taxon>Agaricomycetes</taxon>
        <taxon>Phallomycetidae</taxon>
        <taxon>Geastrales</taxon>
        <taxon>Sphaerobolaceae</taxon>
        <taxon>Sphaerobolus</taxon>
    </lineage>
</organism>
<reference evidence="2 3" key="1">
    <citation type="submission" date="2014-06" db="EMBL/GenBank/DDBJ databases">
        <title>Evolutionary Origins and Diversification of the Mycorrhizal Mutualists.</title>
        <authorList>
            <consortium name="DOE Joint Genome Institute"/>
            <consortium name="Mycorrhizal Genomics Consortium"/>
            <person name="Kohler A."/>
            <person name="Kuo A."/>
            <person name="Nagy L.G."/>
            <person name="Floudas D."/>
            <person name="Copeland A."/>
            <person name="Barry K.W."/>
            <person name="Cichocki N."/>
            <person name="Veneault-Fourrey C."/>
            <person name="LaButti K."/>
            <person name="Lindquist E.A."/>
            <person name="Lipzen A."/>
            <person name="Lundell T."/>
            <person name="Morin E."/>
            <person name="Murat C."/>
            <person name="Riley R."/>
            <person name="Ohm R."/>
            <person name="Sun H."/>
            <person name="Tunlid A."/>
            <person name="Henrissat B."/>
            <person name="Grigoriev I.V."/>
            <person name="Hibbett D.S."/>
            <person name="Martin F."/>
        </authorList>
    </citation>
    <scope>NUCLEOTIDE SEQUENCE [LARGE SCALE GENOMIC DNA]</scope>
    <source>
        <strain evidence="2 3">SS14</strain>
    </source>
</reference>
<keyword evidence="1" id="KW-0812">Transmembrane</keyword>
<dbReference type="EMBL" id="KN837149">
    <property type="protein sequence ID" value="KIJ39787.1"/>
    <property type="molecule type" value="Genomic_DNA"/>
</dbReference>
<keyword evidence="1" id="KW-0472">Membrane</keyword>
<evidence type="ECO:0000313" key="2">
    <source>
        <dbReference type="EMBL" id="KIJ39787.1"/>
    </source>
</evidence>
<dbReference type="SUPFAM" id="SSF50978">
    <property type="entry name" value="WD40 repeat-like"/>
    <property type="match status" value="1"/>
</dbReference>
<dbReference type="HOGENOM" id="CLU_592066_0_0_1"/>
<dbReference type="Proteomes" id="UP000054279">
    <property type="component" value="Unassembled WGS sequence"/>
</dbReference>
<dbReference type="SMART" id="SM00320">
    <property type="entry name" value="WD40"/>
    <property type="match status" value="2"/>
</dbReference>
<dbReference type="Gene3D" id="2.130.10.10">
    <property type="entry name" value="YVTN repeat-like/Quinoprotein amine dehydrogenase"/>
    <property type="match status" value="1"/>
</dbReference>
<dbReference type="InterPro" id="IPR001680">
    <property type="entry name" value="WD40_rpt"/>
</dbReference>
<evidence type="ECO:0000256" key="1">
    <source>
        <dbReference type="SAM" id="Phobius"/>
    </source>
</evidence>
<evidence type="ECO:0000313" key="3">
    <source>
        <dbReference type="Proteomes" id="UP000054279"/>
    </source>
</evidence>
<feature type="transmembrane region" description="Helical" evidence="1">
    <location>
        <begin position="386"/>
        <end position="404"/>
    </location>
</feature>
<keyword evidence="3" id="KW-1185">Reference proteome</keyword>
<name>A0A0C9VEF8_SPHS4</name>
<dbReference type="AlphaFoldDB" id="A0A0C9VEF8"/>
<accession>A0A0C9VEF8</accession>